<proteinExistence type="inferred from homology"/>
<dbReference type="EMBL" id="CADCTT010000072">
    <property type="protein sequence ID" value="CAA9294757.1"/>
    <property type="molecule type" value="Genomic_DNA"/>
</dbReference>
<evidence type="ECO:0000256" key="2">
    <source>
        <dbReference type="SAM" id="SignalP"/>
    </source>
</evidence>
<dbReference type="PIRSF" id="PIRSF017082">
    <property type="entry name" value="YflP"/>
    <property type="match status" value="1"/>
</dbReference>
<dbReference type="SUPFAM" id="SSF53850">
    <property type="entry name" value="Periplasmic binding protein-like II"/>
    <property type="match status" value="1"/>
</dbReference>
<sequence length="332" mass="34601">MFKKLKLGIAMLAAGTLLLSGCGATASQDPGTADSSQPLTGLRIMVPNTAGSGYDTTARAAAKVMDDTKVTNNSEVFNLAGAGGTVGLSRTVTEDGNGKLLLMMGLGVVGAQYTNKTEQKLDQTTPIAKLIEESGAIVVPKDSPYTNIDELMAAWKKDPRSMAVGGGSSPGGPDHLLPMQLAQTVGIDPKQVNFISYDGGGDLLPAILGGKVAFAASGYGEFLDQVEAGEVRVLAISGASRVSAVDAPTLKESGIDLEFTNWRGIVAPPGISDEDKSALVSAVTKMHDSPEWKEVLTTNGWTDAFVTGEEYGSFMEDQTKRVEDVLTKLGLA</sequence>
<dbReference type="PROSITE" id="PS51257">
    <property type="entry name" value="PROKAR_LIPOPROTEIN"/>
    <property type="match status" value="1"/>
</dbReference>
<dbReference type="InterPro" id="IPR005064">
    <property type="entry name" value="BUG"/>
</dbReference>
<organism evidence="3">
    <name type="scientific">uncultured Friedmanniella sp</name>
    <dbReference type="NCBI Taxonomy" id="335381"/>
    <lineage>
        <taxon>Bacteria</taxon>
        <taxon>Bacillati</taxon>
        <taxon>Actinomycetota</taxon>
        <taxon>Actinomycetes</taxon>
        <taxon>Propionibacteriales</taxon>
        <taxon>Nocardioidaceae</taxon>
        <taxon>Friedmanniella</taxon>
        <taxon>environmental samples</taxon>
    </lineage>
</organism>
<feature type="chain" id="PRO_5026893489" evidence="2">
    <location>
        <begin position="27"/>
        <end position="332"/>
    </location>
</feature>
<comment type="similarity">
    <text evidence="1">Belongs to the UPF0065 (bug) family.</text>
</comment>
<accession>A0A6J4K460</accession>
<dbReference type="AlphaFoldDB" id="A0A6J4K460"/>
<dbReference type="CDD" id="cd07012">
    <property type="entry name" value="PBP2_Bug_TTT"/>
    <property type="match status" value="1"/>
</dbReference>
<name>A0A6J4K460_9ACTN</name>
<dbReference type="Pfam" id="PF03401">
    <property type="entry name" value="TctC"/>
    <property type="match status" value="1"/>
</dbReference>
<dbReference type="Gene3D" id="3.40.190.10">
    <property type="entry name" value="Periplasmic binding protein-like II"/>
    <property type="match status" value="1"/>
</dbReference>
<evidence type="ECO:0000313" key="3">
    <source>
        <dbReference type="EMBL" id="CAA9294757.1"/>
    </source>
</evidence>
<gene>
    <name evidence="3" type="ORF">AVDCRST_MAG61-477</name>
</gene>
<keyword evidence="2" id="KW-0732">Signal</keyword>
<feature type="signal peptide" evidence="2">
    <location>
        <begin position="1"/>
        <end position="26"/>
    </location>
</feature>
<dbReference type="PANTHER" id="PTHR42928:SF3">
    <property type="entry name" value="UPF0065 PROTEIN YFLP"/>
    <property type="match status" value="1"/>
</dbReference>
<dbReference type="InterPro" id="IPR042100">
    <property type="entry name" value="Bug_dom1"/>
</dbReference>
<protein>
    <submittedName>
        <fullName evidence="3">Tricarboxylate transport protein TctC</fullName>
    </submittedName>
</protein>
<dbReference type="Gene3D" id="3.40.190.150">
    <property type="entry name" value="Bordetella uptake gene, domain 1"/>
    <property type="match status" value="1"/>
</dbReference>
<dbReference type="PANTHER" id="PTHR42928">
    <property type="entry name" value="TRICARBOXYLATE-BINDING PROTEIN"/>
    <property type="match status" value="1"/>
</dbReference>
<evidence type="ECO:0000256" key="1">
    <source>
        <dbReference type="ARBA" id="ARBA00006987"/>
    </source>
</evidence>
<reference evidence="3" key="1">
    <citation type="submission" date="2020-02" db="EMBL/GenBank/DDBJ databases">
        <authorList>
            <person name="Meier V. D."/>
        </authorList>
    </citation>
    <scope>NUCLEOTIDE SEQUENCE</scope>
    <source>
        <strain evidence="3">AVDCRST_MAG61</strain>
    </source>
</reference>